<protein>
    <recommendedName>
        <fullName evidence="9">Heme haloperoxidase family profile domain-containing protein</fullName>
    </recommendedName>
</protein>
<keyword evidence="2" id="KW-0575">Peroxidase</keyword>
<evidence type="ECO:0000256" key="4">
    <source>
        <dbReference type="ARBA" id="ARBA00022723"/>
    </source>
</evidence>
<keyword evidence="3" id="KW-0349">Heme</keyword>
<dbReference type="PROSITE" id="PS51405">
    <property type="entry name" value="HEME_HALOPEROXIDASE"/>
    <property type="match status" value="1"/>
</dbReference>
<gene>
    <name evidence="10" type="ORF">OHK93_002104</name>
</gene>
<dbReference type="Proteomes" id="UP001161017">
    <property type="component" value="Unassembled WGS sequence"/>
</dbReference>
<feature type="domain" description="Heme haloperoxidase family profile" evidence="9">
    <location>
        <begin position="94"/>
        <end position="320"/>
    </location>
</feature>
<dbReference type="Pfam" id="PF01328">
    <property type="entry name" value="Peroxidase_2"/>
    <property type="match status" value="1"/>
</dbReference>
<keyword evidence="11" id="KW-1185">Reference proteome</keyword>
<dbReference type="InterPro" id="IPR036851">
    <property type="entry name" value="Chloroperoxidase-like_sf"/>
</dbReference>
<comment type="cofactor">
    <cofactor evidence="1">
        <name>heme b</name>
        <dbReference type="ChEBI" id="CHEBI:60344"/>
    </cofactor>
</comment>
<evidence type="ECO:0000256" key="3">
    <source>
        <dbReference type="ARBA" id="ARBA00022617"/>
    </source>
</evidence>
<dbReference type="PANTHER" id="PTHR33577:SF15">
    <property type="entry name" value="HEME HALOPEROXIDASE FAMILY PROFILE DOMAIN-CONTAINING PROTEIN"/>
    <property type="match status" value="1"/>
</dbReference>
<evidence type="ECO:0000256" key="2">
    <source>
        <dbReference type="ARBA" id="ARBA00022559"/>
    </source>
</evidence>
<dbReference type="PANTHER" id="PTHR33577">
    <property type="entry name" value="STERIGMATOCYSTIN BIOSYNTHESIS PEROXIDASE STCC-RELATED"/>
    <property type="match status" value="1"/>
</dbReference>
<evidence type="ECO:0000256" key="8">
    <source>
        <dbReference type="SAM" id="MobiDB-lite"/>
    </source>
</evidence>
<keyword evidence="6" id="KW-0408">Iron</keyword>
<accession>A0AA43QSH4</accession>
<evidence type="ECO:0000256" key="5">
    <source>
        <dbReference type="ARBA" id="ARBA00023002"/>
    </source>
</evidence>
<dbReference type="EMBL" id="JAPUFD010000013">
    <property type="protein sequence ID" value="MDI1490899.1"/>
    <property type="molecule type" value="Genomic_DNA"/>
</dbReference>
<evidence type="ECO:0000256" key="6">
    <source>
        <dbReference type="ARBA" id="ARBA00023004"/>
    </source>
</evidence>
<dbReference type="Gene3D" id="1.10.489.10">
    <property type="entry name" value="Chloroperoxidase-like"/>
    <property type="match status" value="1"/>
</dbReference>
<reference evidence="10" key="1">
    <citation type="journal article" date="2023" name="Genome Biol. Evol.">
        <title>First Whole Genome Sequence and Flow Cytometry Genome Size Data for the Lichen-Forming Fungus Ramalina farinacea (Ascomycota).</title>
        <authorList>
            <person name="Llewellyn T."/>
            <person name="Mian S."/>
            <person name="Hill R."/>
            <person name="Leitch I.J."/>
            <person name="Gaya E."/>
        </authorList>
    </citation>
    <scope>NUCLEOTIDE SEQUENCE</scope>
    <source>
        <strain evidence="10">LIQ254RAFAR</strain>
    </source>
</reference>
<feature type="compositionally biased region" description="Polar residues" evidence="8">
    <location>
        <begin position="15"/>
        <end position="25"/>
    </location>
</feature>
<evidence type="ECO:0000313" key="11">
    <source>
        <dbReference type="Proteomes" id="UP001161017"/>
    </source>
</evidence>
<feature type="region of interest" description="Disordered" evidence="8">
    <location>
        <begin position="1"/>
        <end position="25"/>
    </location>
</feature>
<dbReference type="GO" id="GO:0004601">
    <property type="term" value="F:peroxidase activity"/>
    <property type="evidence" value="ECO:0007669"/>
    <property type="project" value="UniProtKB-KW"/>
</dbReference>
<evidence type="ECO:0000256" key="7">
    <source>
        <dbReference type="ARBA" id="ARBA00025795"/>
    </source>
</evidence>
<evidence type="ECO:0000313" key="10">
    <source>
        <dbReference type="EMBL" id="MDI1490899.1"/>
    </source>
</evidence>
<comment type="similarity">
    <text evidence="7">Belongs to the chloroperoxidase family.</text>
</comment>
<evidence type="ECO:0000256" key="1">
    <source>
        <dbReference type="ARBA" id="ARBA00001970"/>
    </source>
</evidence>
<dbReference type="InterPro" id="IPR000028">
    <property type="entry name" value="Chloroperoxidase"/>
</dbReference>
<keyword evidence="4" id="KW-0479">Metal-binding</keyword>
<dbReference type="SUPFAM" id="SSF47571">
    <property type="entry name" value="Cloroperoxidase"/>
    <property type="match status" value="1"/>
</dbReference>
<organism evidence="10 11">
    <name type="scientific">Ramalina farinacea</name>
    <dbReference type="NCBI Taxonomy" id="258253"/>
    <lineage>
        <taxon>Eukaryota</taxon>
        <taxon>Fungi</taxon>
        <taxon>Dikarya</taxon>
        <taxon>Ascomycota</taxon>
        <taxon>Pezizomycotina</taxon>
        <taxon>Lecanoromycetes</taxon>
        <taxon>OSLEUM clade</taxon>
        <taxon>Lecanoromycetidae</taxon>
        <taxon>Lecanorales</taxon>
        <taxon>Lecanorineae</taxon>
        <taxon>Ramalinaceae</taxon>
        <taxon>Ramalina</taxon>
    </lineage>
</organism>
<dbReference type="AlphaFoldDB" id="A0AA43QSH4"/>
<keyword evidence="5" id="KW-0560">Oxidoreductase</keyword>
<comment type="caution">
    <text evidence="10">The sequence shown here is derived from an EMBL/GenBank/DDBJ whole genome shotgun (WGS) entry which is preliminary data.</text>
</comment>
<sequence length="417" mass="44660">MRSKKLLPRGASVRARQTSSTRWPVTHRTFQPWTPEAAALIKRTAKADLEPEAHAAPAAARPCHSPAALAGLDVPTPQEFGLREIPGDIDAFGEAHKFEPPGPTDVRGGCPTLNTLANHGILDRSGITTFADAANAVQVVYGFGYDLSVFLSALGLVAGGDLPTRKYSIGGQDSRVPNTIGPALGLFKHGTFEIDGSITRQDDYFGNEATFQLSRWNALVSQANELNGGLFGRDLFTRKRYTTFNTARITNPVFNGGAKQFAVGLAERAFVYRGLPNGTNPDVANFANIAPVFLNETFPREWFRRATPYSLANLGPDLVDLYTGNPTPIGANEGFGTTPNSYLCFVLQTFFDTVPGQVQPALLENVNLFTAFANAVVTPFFQPFGCPRLMNFTVAGDSANAAPGDSAGGSPVNGVYP</sequence>
<evidence type="ECO:0000259" key="9">
    <source>
        <dbReference type="PROSITE" id="PS51405"/>
    </source>
</evidence>
<dbReference type="GO" id="GO:0046872">
    <property type="term" value="F:metal ion binding"/>
    <property type="evidence" value="ECO:0007669"/>
    <property type="project" value="UniProtKB-KW"/>
</dbReference>
<name>A0AA43QSH4_9LECA</name>
<proteinExistence type="inferred from homology"/>